<dbReference type="InterPro" id="IPR020846">
    <property type="entry name" value="MFS_dom"/>
</dbReference>
<evidence type="ECO:0000256" key="4">
    <source>
        <dbReference type="ARBA" id="ARBA00022989"/>
    </source>
</evidence>
<evidence type="ECO:0000256" key="2">
    <source>
        <dbReference type="ARBA" id="ARBA00022448"/>
    </source>
</evidence>
<accession>A0ABR3PEY7</accession>
<name>A0ABR3PEY7_9PEZI</name>
<keyword evidence="9" id="KW-1185">Reference proteome</keyword>
<dbReference type="PANTHER" id="PTHR43791">
    <property type="entry name" value="PERMEASE-RELATED"/>
    <property type="match status" value="1"/>
</dbReference>
<feature type="transmembrane region" description="Helical" evidence="6">
    <location>
        <begin position="325"/>
        <end position="347"/>
    </location>
</feature>
<keyword evidence="4 6" id="KW-1133">Transmembrane helix</keyword>
<protein>
    <recommendedName>
        <fullName evidence="7">Major facilitator superfamily (MFS) profile domain-containing protein</fullName>
    </recommendedName>
</protein>
<gene>
    <name evidence="8" type="ORF">AAFC00_000693</name>
</gene>
<dbReference type="PANTHER" id="PTHR43791:SF103">
    <property type="entry name" value="MAJOR FACILITATOR SUPERFAMILY (MFS) PROFILE DOMAIN-CONTAINING PROTEIN-RELATED"/>
    <property type="match status" value="1"/>
</dbReference>
<keyword evidence="3 6" id="KW-0812">Transmembrane</keyword>
<dbReference type="Proteomes" id="UP001562354">
    <property type="component" value="Unassembled WGS sequence"/>
</dbReference>
<feature type="domain" description="Major facilitator superfamily (MFS) profile" evidence="7">
    <location>
        <begin position="62"/>
        <end position="471"/>
    </location>
</feature>
<dbReference type="Pfam" id="PF07690">
    <property type="entry name" value="MFS_1"/>
    <property type="match status" value="1"/>
</dbReference>
<feature type="transmembrane region" description="Helical" evidence="6">
    <location>
        <begin position="58"/>
        <end position="75"/>
    </location>
</feature>
<comment type="subcellular location">
    <subcellularLocation>
        <location evidence="1">Membrane</location>
        <topology evidence="1">Multi-pass membrane protein</topology>
    </subcellularLocation>
</comment>
<feature type="transmembrane region" description="Helical" evidence="6">
    <location>
        <begin position="190"/>
        <end position="209"/>
    </location>
</feature>
<proteinExistence type="predicted"/>
<dbReference type="GeneID" id="95974396"/>
<feature type="transmembrane region" description="Helical" evidence="6">
    <location>
        <begin position="156"/>
        <end position="178"/>
    </location>
</feature>
<dbReference type="PROSITE" id="PS50850">
    <property type="entry name" value="MFS"/>
    <property type="match status" value="1"/>
</dbReference>
<comment type="caution">
    <text evidence="8">The sequence shown here is derived from an EMBL/GenBank/DDBJ whole genome shotgun (WGS) entry which is preliminary data.</text>
</comment>
<feature type="transmembrane region" description="Helical" evidence="6">
    <location>
        <begin position="354"/>
        <end position="375"/>
    </location>
</feature>
<feature type="transmembrane region" description="Helical" evidence="6">
    <location>
        <begin position="221"/>
        <end position="241"/>
    </location>
</feature>
<evidence type="ECO:0000256" key="1">
    <source>
        <dbReference type="ARBA" id="ARBA00004141"/>
    </source>
</evidence>
<feature type="transmembrane region" description="Helical" evidence="6">
    <location>
        <begin position="381"/>
        <end position="401"/>
    </location>
</feature>
<organism evidence="8 9">
    <name type="scientific">Neodothiora populina</name>
    <dbReference type="NCBI Taxonomy" id="2781224"/>
    <lineage>
        <taxon>Eukaryota</taxon>
        <taxon>Fungi</taxon>
        <taxon>Dikarya</taxon>
        <taxon>Ascomycota</taxon>
        <taxon>Pezizomycotina</taxon>
        <taxon>Dothideomycetes</taxon>
        <taxon>Dothideomycetidae</taxon>
        <taxon>Dothideales</taxon>
        <taxon>Dothioraceae</taxon>
        <taxon>Neodothiora</taxon>
    </lineage>
</organism>
<evidence type="ECO:0000256" key="3">
    <source>
        <dbReference type="ARBA" id="ARBA00022692"/>
    </source>
</evidence>
<dbReference type="EMBL" id="JBFMKM010000009">
    <property type="protein sequence ID" value="KAL1304285.1"/>
    <property type="molecule type" value="Genomic_DNA"/>
</dbReference>
<evidence type="ECO:0000256" key="6">
    <source>
        <dbReference type="SAM" id="Phobius"/>
    </source>
</evidence>
<evidence type="ECO:0000313" key="8">
    <source>
        <dbReference type="EMBL" id="KAL1304285.1"/>
    </source>
</evidence>
<feature type="transmembrane region" description="Helical" evidence="6">
    <location>
        <begin position="445"/>
        <end position="466"/>
    </location>
</feature>
<feature type="transmembrane region" description="Helical" evidence="6">
    <location>
        <begin position="289"/>
        <end position="313"/>
    </location>
</feature>
<sequence length="507" mass="55769">MSSNISTTMEKTMSASQMPEMADDTYKGEVINLTASKLSANELEGSNKAEQGRLLRKIDLCLLPLLTVSYMLQFLDKQALNFSSIMGLTKDLHLVGTEYNWAASVFYFGYLAFSYPASFLMVRFPLGKYLAITCFIWSICLACHAATTGFPGLVVARFALGAAEASMSPGFSLMTGLFYKREEQPFRHGIWFFGNSVATMFGGLLAYGIAHIDNGLAPWKWLFIIFGLITFAWAVVLFFFLPNTPMDARFFNAEERVAATERVASNKTGSKETRFNWAEAKEAFTDVKVLLLVLYQLANSIPNGAFTSFSSIVFKGFGFTQLEVYLLQIPSGAIHGFFALGSTYLCTRIKGSRCAIAAVLSVISLTASVLVRYGPNLGSRLVGLFLFVAFASGIPISLSMISSNVAGFTKKSVATAMIFIAYCTGNIIGPFLFFPSEAPSYPSGFLATIICFACAMLIMITLRVVIKLENRRRDKAQGIEIGSTPPENTIVTTDRTDKQIPEFRYVY</sequence>
<dbReference type="InterPro" id="IPR011701">
    <property type="entry name" value="MFS"/>
</dbReference>
<feature type="transmembrane region" description="Helical" evidence="6">
    <location>
        <begin position="101"/>
        <end position="122"/>
    </location>
</feature>
<dbReference type="RefSeq" id="XP_069200560.1">
    <property type="nucleotide sequence ID" value="XM_069347011.1"/>
</dbReference>
<dbReference type="InterPro" id="IPR036259">
    <property type="entry name" value="MFS_trans_sf"/>
</dbReference>
<evidence type="ECO:0000313" key="9">
    <source>
        <dbReference type="Proteomes" id="UP001562354"/>
    </source>
</evidence>
<feature type="transmembrane region" description="Helical" evidence="6">
    <location>
        <begin position="129"/>
        <end position="150"/>
    </location>
</feature>
<keyword evidence="2" id="KW-0813">Transport</keyword>
<dbReference type="Gene3D" id="1.20.1250.20">
    <property type="entry name" value="MFS general substrate transporter like domains"/>
    <property type="match status" value="2"/>
</dbReference>
<evidence type="ECO:0000259" key="7">
    <source>
        <dbReference type="PROSITE" id="PS50850"/>
    </source>
</evidence>
<keyword evidence="5 6" id="KW-0472">Membrane</keyword>
<dbReference type="SUPFAM" id="SSF103473">
    <property type="entry name" value="MFS general substrate transporter"/>
    <property type="match status" value="1"/>
</dbReference>
<evidence type="ECO:0000256" key="5">
    <source>
        <dbReference type="ARBA" id="ARBA00023136"/>
    </source>
</evidence>
<feature type="transmembrane region" description="Helical" evidence="6">
    <location>
        <begin position="413"/>
        <end position="433"/>
    </location>
</feature>
<reference evidence="8 9" key="1">
    <citation type="submission" date="2024-07" db="EMBL/GenBank/DDBJ databases">
        <title>Draft sequence of the Neodothiora populina.</title>
        <authorList>
            <person name="Drown D.D."/>
            <person name="Schuette U.S."/>
            <person name="Buechlein A.B."/>
            <person name="Rusch D.R."/>
            <person name="Winton L.W."/>
            <person name="Adams G.A."/>
        </authorList>
    </citation>
    <scope>NUCLEOTIDE SEQUENCE [LARGE SCALE GENOMIC DNA]</scope>
    <source>
        <strain evidence="8 9">CPC 39397</strain>
    </source>
</reference>